<feature type="transmembrane region" description="Helical" evidence="6">
    <location>
        <begin position="35"/>
        <end position="60"/>
    </location>
</feature>
<feature type="transmembrane region" description="Helical" evidence="6">
    <location>
        <begin position="238"/>
        <end position="256"/>
    </location>
</feature>
<gene>
    <name evidence="7" type="ORF">CM19_04260</name>
</gene>
<name>A0A031LPF9_9CREN</name>
<dbReference type="PIRSF" id="PIRSF006060">
    <property type="entry name" value="AA_transporter"/>
    <property type="match status" value="1"/>
</dbReference>
<keyword evidence="3 6" id="KW-0812">Transmembrane</keyword>
<feature type="transmembrane region" description="Helical" evidence="6">
    <location>
        <begin position="104"/>
        <end position="124"/>
    </location>
</feature>
<proteinExistence type="predicted"/>
<dbReference type="EMBL" id="JFZT01000029">
    <property type="protein sequence ID" value="EZQ10272.1"/>
    <property type="molecule type" value="Genomic_DNA"/>
</dbReference>
<keyword evidence="2" id="KW-1003">Cell membrane</keyword>
<dbReference type="InterPro" id="IPR050367">
    <property type="entry name" value="APC_superfamily"/>
</dbReference>
<feature type="transmembrane region" description="Helical" evidence="6">
    <location>
        <begin position="429"/>
        <end position="450"/>
    </location>
</feature>
<evidence type="ECO:0000256" key="3">
    <source>
        <dbReference type="ARBA" id="ARBA00022692"/>
    </source>
</evidence>
<keyword evidence="4 6" id="KW-1133">Transmembrane helix</keyword>
<comment type="caution">
    <text evidence="7">The sequence shown here is derived from an EMBL/GenBank/DDBJ whole genome shotgun (WGS) entry which is preliminary data.</text>
</comment>
<feature type="transmembrane region" description="Helical" evidence="6">
    <location>
        <begin position="72"/>
        <end position="98"/>
    </location>
</feature>
<comment type="subcellular location">
    <subcellularLocation>
        <location evidence="1">Cell membrane</location>
        <topology evidence="1">Multi-pass membrane protein</topology>
    </subcellularLocation>
</comment>
<accession>A0A031LPF9</accession>
<dbReference type="GO" id="GO:0022857">
    <property type="term" value="F:transmembrane transporter activity"/>
    <property type="evidence" value="ECO:0007669"/>
    <property type="project" value="InterPro"/>
</dbReference>
<dbReference type="RefSeq" id="WP_048099154.1">
    <property type="nucleotide sequence ID" value="NZ_JFZT01000029.1"/>
</dbReference>
<dbReference type="GO" id="GO:0005886">
    <property type="term" value="C:plasma membrane"/>
    <property type="evidence" value="ECO:0007669"/>
    <property type="project" value="UniProtKB-SubCell"/>
</dbReference>
<evidence type="ECO:0000256" key="1">
    <source>
        <dbReference type="ARBA" id="ARBA00004651"/>
    </source>
</evidence>
<evidence type="ECO:0000256" key="2">
    <source>
        <dbReference type="ARBA" id="ARBA00022475"/>
    </source>
</evidence>
<feature type="transmembrane region" description="Helical" evidence="6">
    <location>
        <begin position="365"/>
        <end position="390"/>
    </location>
</feature>
<keyword evidence="5 6" id="KW-0472">Membrane</keyword>
<evidence type="ECO:0000256" key="5">
    <source>
        <dbReference type="ARBA" id="ARBA00023136"/>
    </source>
</evidence>
<feature type="transmembrane region" description="Helical" evidence="6">
    <location>
        <begin position="197"/>
        <end position="218"/>
    </location>
</feature>
<dbReference type="OrthoDB" id="43026at2157"/>
<dbReference type="Gene3D" id="1.20.1740.10">
    <property type="entry name" value="Amino acid/polyamine transporter I"/>
    <property type="match status" value="1"/>
</dbReference>
<dbReference type="InterPro" id="IPR002293">
    <property type="entry name" value="AA/rel_permease1"/>
</dbReference>
<keyword evidence="8" id="KW-1185">Reference proteome</keyword>
<dbReference type="PANTHER" id="PTHR42770:SF11">
    <property type="entry name" value="INNER MEMBRANE TRANSPORT PROTEIN YBAT"/>
    <property type="match status" value="1"/>
</dbReference>
<dbReference type="Pfam" id="PF13520">
    <property type="entry name" value="AA_permease_2"/>
    <property type="match status" value="1"/>
</dbReference>
<evidence type="ECO:0000256" key="6">
    <source>
        <dbReference type="SAM" id="Phobius"/>
    </source>
</evidence>
<feature type="transmembrane region" description="Helical" evidence="6">
    <location>
        <begin position="277"/>
        <end position="297"/>
    </location>
</feature>
<evidence type="ECO:0000256" key="4">
    <source>
        <dbReference type="ARBA" id="ARBA00022989"/>
    </source>
</evidence>
<organism evidence="7 8">
    <name type="scientific">Candidatus Acidianus copahuensis</name>
    <dbReference type="NCBI Taxonomy" id="1160895"/>
    <lineage>
        <taxon>Archaea</taxon>
        <taxon>Thermoproteota</taxon>
        <taxon>Thermoprotei</taxon>
        <taxon>Sulfolobales</taxon>
        <taxon>Sulfolobaceae</taxon>
        <taxon>Acidianus</taxon>
    </lineage>
</organism>
<dbReference type="PANTHER" id="PTHR42770">
    <property type="entry name" value="AMINO ACID TRANSPORTER-RELATED"/>
    <property type="match status" value="1"/>
</dbReference>
<feature type="transmembrane region" description="Helical" evidence="6">
    <location>
        <begin position="131"/>
        <end position="151"/>
    </location>
</feature>
<evidence type="ECO:0000313" key="8">
    <source>
        <dbReference type="Proteomes" id="UP000024332"/>
    </source>
</evidence>
<feature type="transmembrane region" description="Helical" evidence="6">
    <location>
        <begin position="402"/>
        <end position="423"/>
    </location>
</feature>
<protein>
    <submittedName>
        <fullName evidence="7">Amino acid permease</fullName>
    </submittedName>
</protein>
<reference evidence="7 8" key="1">
    <citation type="submission" date="2014-03" db="EMBL/GenBank/DDBJ databases">
        <title>Draft genome sequence of the novel thermoacidophilic archaea Acidianus copahuensis ALE1 strain, isolated from Copahue volcanic area in Neuquen Argentina.</title>
        <authorList>
            <person name="Urbieta M.S."/>
            <person name="Rascovan N."/>
            <person name="Castro C."/>
            <person name="Revale S."/>
            <person name="Giaveno M.A."/>
            <person name="Vazquez M.P."/>
            <person name="Donati E.R."/>
        </authorList>
    </citation>
    <scope>NUCLEOTIDE SEQUENCE [LARGE SCALE GENOMIC DNA]</scope>
    <source>
        <strain evidence="7 8">ALE1</strain>
    </source>
</reference>
<dbReference type="Proteomes" id="UP000024332">
    <property type="component" value="Unassembled WGS sequence"/>
</dbReference>
<sequence>MDKNSPEGLRKGALSPWLALANSLASNAPIAVTALYFVGLAGLVGGTLTLVVILAWLIYLAMTIVTYEWSKVIASAYSWAAIMKAGYNSSGISFFSAWTYLYDYVTASSGFGVLGLTSFAYLIFPQFTQEYPWFWIPVSLIIIGETTFLMYEGIRPTSKYNLITGLIEISFLIITSMVLIALNFHKLTLEPLSLSPINGNALLLLTSMIFGISTFGGTNGALGVAEETKDPKKNIPKALIMTLTLVGVAIILNSYAQEISYGVGKMFNYANLPDPGIIIYSSTLGIPIAIIYAALVFNSFNSSTIGFAVSGIRMIYGMARDGALPKIFYKVNKKGVPEVPTLLAGLLNAALVLSTGFLFGPLNAALFLITSSVVFTYLNHMLASIGLIKYHYKNRTLNLVKHLLIPMITVLALGAAIVTSLYPAPPPPFVYGVYISIAFIVVIIGLYFYIKKKNPHIANKFGDYSL</sequence>
<feature type="transmembrane region" description="Helical" evidence="6">
    <location>
        <begin position="339"/>
        <end position="359"/>
    </location>
</feature>
<dbReference type="AlphaFoldDB" id="A0A031LPF9"/>
<dbReference type="STRING" id="1160895.CM19_04260"/>
<feature type="transmembrane region" description="Helical" evidence="6">
    <location>
        <begin position="163"/>
        <end position="185"/>
    </location>
</feature>
<evidence type="ECO:0000313" key="7">
    <source>
        <dbReference type="EMBL" id="EZQ10272.1"/>
    </source>
</evidence>